<evidence type="ECO:0000313" key="3">
    <source>
        <dbReference type="Proteomes" id="UP000887575"/>
    </source>
</evidence>
<dbReference type="AlphaFoldDB" id="A0AAF3F915"/>
<feature type="region of interest" description="Disordered" evidence="1">
    <location>
        <begin position="204"/>
        <end position="224"/>
    </location>
</feature>
<sequence length="268" mass="30859">MQDCRFTCSHYVHASFYATIAPHHFPNASVKKEVHIFFTRTSLRDLRACSPKLPLKKTSSTLWAMTHSNLSLRQDDKEDGSTFEITFPFLDGVEACADLKCGICVPNYNQSPAYMDQLAAEHDDQKPVAVLDIHPNFDEMMHMESDEKMDETYITTMRELTAQKAYICPVCSKVLKSKYSYKAHVLKQHENKDAPYHFTFTEQKRGRPANKSQDHEALTKTTKRKYTKSVRNDEEPTLYPRKYSIVQPEAMFPISIGTKYRTARNVNG</sequence>
<evidence type="ECO:0000259" key="2">
    <source>
        <dbReference type="PROSITE" id="PS00028"/>
    </source>
</evidence>
<dbReference type="Proteomes" id="UP000887575">
    <property type="component" value="Unassembled WGS sequence"/>
</dbReference>
<evidence type="ECO:0000313" key="4">
    <source>
        <dbReference type="WBParaSite" id="MBELARI_LOCUS20892.2"/>
    </source>
</evidence>
<name>A0AAF3F915_9BILA</name>
<dbReference type="WBParaSite" id="MBELARI_LOCUS20892.2">
    <property type="protein sequence ID" value="MBELARI_LOCUS20892.2"/>
    <property type="gene ID" value="MBELARI_LOCUS20892"/>
</dbReference>
<accession>A0AAF3F915</accession>
<keyword evidence="3" id="KW-1185">Reference proteome</keyword>
<evidence type="ECO:0000256" key="1">
    <source>
        <dbReference type="SAM" id="MobiDB-lite"/>
    </source>
</evidence>
<dbReference type="WBParaSite" id="MBELARI_LOCUS34.2">
    <property type="protein sequence ID" value="MBELARI_LOCUS34.2"/>
    <property type="gene ID" value="MBELARI_LOCUS34"/>
</dbReference>
<feature type="domain" description="C2H2-type" evidence="2">
    <location>
        <begin position="168"/>
        <end position="189"/>
    </location>
</feature>
<dbReference type="InterPro" id="IPR013087">
    <property type="entry name" value="Znf_C2H2_type"/>
</dbReference>
<proteinExistence type="predicted"/>
<protein>
    <submittedName>
        <fullName evidence="4 5">C2H2-type domain-containing protein</fullName>
    </submittedName>
</protein>
<dbReference type="PROSITE" id="PS00028">
    <property type="entry name" value="ZINC_FINGER_C2H2_1"/>
    <property type="match status" value="1"/>
</dbReference>
<reference evidence="4 5" key="1">
    <citation type="submission" date="2024-02" db="UniProtKB">
        <authorList>
            <consortium name="WormBaseParasite"/>
        </authorList>
    </citation>
    <scope>IDENTIFICATION</scope>
</reference>
<dbReference type="SMART" id="SM00355">
    <property type="entry name" value="ZnF_C2H2"/>
    <property type="match status" value="1"/>
</dbReference>
<organism evidence="3 5">
    <name type="scientific">Mesorhabditis belari</name>
    <dbReference type="NCBI Taxonomy" id="2138241"/>
    <lineage>
        <taxon>Eukaryota</taxon>
        <taxon>Metazoa</taxon>
        <taxon>Ecdysozoa</taxon>
        <taxon>Nematoda</taxon>
        <taxon>Chromadorea</taxon>
        <taxon>Rhabditida</taxon>
        <taxon>Rhabditina</taxon>
        <taxon>Rhabditomorpha</taxon>
        <taxon>Rhabditoidea</taxon>
        <taxon>Rhabditidae</taxon>
        <taxon>Mesorhabditinae</taxon>
        <taxon>Mesorhabditis</taxon>
    </lineage>
</organism>
<evidence type="ECO:0000313" key="5">
    <source>
        <dbReference type="WBParaSite" id="MBELARI_LOCUS34.2"/>
    </source>
</evidence>